<dbReference type="EMBL" id="PIQI01000003">
    <property type="protein sequence ID" value="PJZ07329.1"/>
    <property type="molecule type" value="Genomic_DNA"/>
</dbReference>
<organism evidence="1 2">
    <name type="scientific">Pantoea rodasii</name>
    <dbReference type="NCBI Taxonomy" id="1076549"/>
    <lineage>
        <taxon>Bacteria</taxon>
        <taxon>Pseudomonadati</taxon>
        <taxon>Pseudomonadota</taxon>
        <taxon>Gammaproteobacteria</taxon>
        <taxon>Enterobacterales</taxon>
        <taxon>Erwiniaceae</taxon>
        <taxon>Pantoea</taxon>
    </lineage>
</organism>
<evidence type="ECO:0000313" key="1">
    <source>
        <dbReference type="EMBL" id="PJZ07329.1"/>
    </source>
</evidence>
<dbReference type="OrthoDB" id="6612066at2"/>
<sequence>MELEQERAVMIATAIGSAVLELKFSDELITEYTLSEKLEEMRRRETNVIGKGVYRDAAELVRTGWLPVA</sequence>
<gene>
    <name evidence="1" type="ORF">PRCB_01295</name>
</gene>
<keyword evidence="2" id="KW-1185">Reference proteome</keyword>
<dbReference type="RefSeq" id="WP_100699960.1">
    <property type="nucleotide sequence ID" value="NZ_MLFP01000006.1"/>
</dbReference>
<protein>
    <submittedName>
        <fullName evidence="1">Uncharacterized protein</fullName>
    </submittedName>
</protein>
<evidence type="ECO:0000313" key="2">
    <source>
        <dbReference type="Proteomes" id="UP000232062"/>
    </source>
</evidence>
<accession>A0A2M9WIJ2</accession>
<proteinExistence type="predicted"/>
<reference evidence="1 2" key="1">
    <citation type="submission" date="2017-11" db="EMBL/GenBank/DDBJ databases">
        <title>The genome sequence of Pantoea rodasii DSM 26611.</title>
        <authorList>
            <person name="Gao J."/>
            <person name="Mao X."/>
            <person name="Sun J."/>
        </authorList>
    </citation>
    <scope>NUCLEOTIDE SEQUENCE [LARGE SCALE GENOMIC DNA]</scope>
    <source>
        <strain evidence="1 2">DSM 26611</strain>
    </source>
</reference>
<dbReference type="AlphaFoldDB" id="A0A2M9WIJ2"/>
<dbReference type="Proteomes" id="UP000232062">
    <property type="component" value="Unassembled WGS sequence"/>
</dbReference>
<comment type="caution">
    <text evidence="1">The sequence shown here is derived from an EMBL/GenBank/DDBJ whole genome shotgun (WGS) entry which is preliminary data.</text>
</comment>
<name>A0A2M9WIJ2_9GAMM</name>